<keyword evidence="1" id="KW-1185">Reference proteome</keyword>
<sequence length="107" mass="12629">MISPRSAVVSRTSPICSFIHSRNGKCFRCGGPCGRKLCHRRITFKCCRAMDHRTAFCIYNQHVICDVLLEGYCKRMRCVMVSTCRSRAYEREEERFSHNLRHREEDH</sequence>
<evidence type="ECO:0000313" key="1">
    <source>
        <dbReference type="Proteomes" id="UP000025227"/>
    </source>
</evidence>
<dbReference type="Proteomes" id="UP000025227">
    <property type="component" value="Unplaced"/>
</dbReference>
<proteinExistence type="predicted"/>
<organism evidence="1 2">
    <name type="scientific">Haemonchus contortus</name>
    <name type="common">Barber pole worm</name>
    <dbReference type="NCBI Taxonomy" id="6289"/>
    <lineage>
        <taxon>Eukaryota</taxon>
        <taxon>Metazoa</taxon>
        <taxon>Ecdysozoa</taxon>
        <taxon>Nematoda</taxon>
        <taxon>Chromadorea</taxon>
        <taxon>Rhabditida</taxon>
        <taxon>Rhabditina</taxon>
        <taxon>Rhabditomorpha</taxon>
        <taxon>Strongyloidea</taxon>
        <taxon>Trichostrongylidae</taxon>
        <taxon>Haemonchus</taxon>
    </lineage>
</organism>
<evidence type="ECO:0000313" key="2">
    <source>
        <dbReference type="WBParaSite" id="HCON_00019170-00001"/>
    </source>
</evidence>
<reference evidence="2" key="1">
    <citation type="submission" date="2020-12" db="UniProtKB">
        <authorList>
            <consortium name="WormBaseParasite"/>
        </authorList>
    </citation>
    <scope>IDENTIFICATION</scope>
    <source>
        <strain evidence="2">MHco3</strain>
    </source>
</reference>
<dbReference type="WBParaSite" id="HCON_00019170-00001">
    <property type="protein sequence ID" value="HCON_00019170-00001"/>
    <property type="gene ID" value="HCON_00019170"/>
</dbReference>
<dbReference type="AlphaFoldDB" id="A0A7I4XY61"/>
<name>A0A7I4XY61_HAECO</name>
<protein>
    <submittedName>
        <fullName evidence="2">Uncharacterized protein</fullName>
    </submittedName>
</protein>
<accession>A0A7I4XY61</accession>